<reference evidence="1 2" key="1">
    <citation type="submission" date="2012-05" db="EMBL/GenBank/DDBJ databases">
        <title>Finished chromosome of genome of Oscillatoria sp. PCC 7112.</title>
        <authorList>
            <consortium name="US DOE Joint Genome Institute"/>
            <person name="Gugger M."/>
            <person name="Coursin T."/>
            <person name="Rippka R."/>
            <person name="Tandeau De Marsac N."/>
            <person name="Huntemann M."/>
            <person name="Wei C.-L."/>
            <person name="Han J."/>
            <person name="Detter J.C."/>
            <person name="Han C."/>
            <person name="Tapia R."/>
            <person name="Davenport K."/>
            <person name="Daligault H."/>
            <person name="Erkkila T."/>
            <person name="Gu W."/>
            <person name="Munk A.C.C."/>
            <person name="Teshima H."/>
            <person name="Xu Y."/>
            <person name="Chain P."/>
            <person name="Chen A."/>
            <person name="Krypides N."/>
            <person name="Mavromatis K."/>
            <person name="Markowitz V."/>
            <person name="Szeto E."/>
            <person name="Ivanova N."/>
            <person name="Mikhailova N."/>
            <person name="Ovchinnikova G."/>
            <person name="Pagani I."/>
            <person name="Pati A."/>
            <person name="Goodwin L."/>
            <person name="Peters L."/>
            <person name="Pitluck S."/>
            <person name="Woyke T."/>
            <person name="Kerfeld C."/>
        </authorList>
    </citation>
    <scope>NUCLEOTIDE SEQUENCE [LARGE SCALE GENOMIC DNA]</scope>
    <source>
        <strain evidence="1 2">PCC 7112</strain>
    </source>
</reference>
<sequence length="64" mass="7615">MQRTFLNDRSRIVQVNFYLLNEGNVLSGMVKFMGFWIDVILDLPQICCFQNLDFVFHNIPRVFT</sequence>
<proteinExistence type="predicted"/>
<name>K9VD17_9CYAN</name>
<evidence type="ECO:0000313" key="2">
    <source>
        <dbReference type="Proteomes" id="UP000010478"/>
    </source>
</evidence>
<dbReference type="EMBL" id="CP003614">
    <property type="protein sequence ID" value="AFZ05367.1"/>
    <property type="molecule type" value="Genomic_DNA"/>
</dbReference>
<dbReference type="HOGENOM" id="CLU_2863501_0_0_3"/>
<dbReference type="AlphaFoldDB" id="K9VD17"/>
<organism evidence="1 2">
    <name type="scientific">Phormidium nigroviride PCC 7112</name>
    <dbReference type="NCBI Taxonomy" id="179408"/>
    <lineage>
        <taxon>Bacteria</taxon>
        <taxon>Bacillati</taxon>
        <taxon>Cyanobacteriota</taxon>
        <taxon>Cyanophyceae</taxon>
        <taxon>Oscillatoriophycideae</taxon>
        <taxon>Oscillatoriales</taxon>
        <taxon>Oscillatoriaceae</taxon>
        <taxon>Phormidium</taxon>
    </lineage>
</organism>
<accession>K9VD17</accession>
<gene>
    <name evidence="1" type="ORF">Osc7112_0780</name>
</gene>
<dbReference type="STRING" id="179408.Osc7112_0780"/>
<protein>
    <submittedName>
        <fullName evidence="1">Uncharacterized protein</fullName>
    </submittedName>
</protein>
<keyword evidence="2" id="KW-1185">Reference proteome</keyword>
<dbReference type="KEGG" id="oni:Osc7112_0780"/>
<dbReference type="Proteomes" id="UP000010478">
    <property type="component" value="Chromosome"/>
</dbReference>
<evidence type="ECO:0000313" key="1">
    <source>
        <dbReference type="EMBL" id="AFZ05367.1"/>
    </source>
</evidence>